<sequence>MRSSATVHIVLTFLLCLIPTGWLVAARPFHNSGEQQVRKLKFTGNKEFSDKELAEAISLSGSTWLGRKLLGRELTYYSADAWQMNERELLHFYRSEGFLNASVAPPKIKIRRKGKKVDITISVLENDPILVDSVLFIPSGTNPDTTATGYLSEKRKVVTAAPGKRFRDEDVWEDRDKLTGLLVDKGYAYAGLEPRISLDTASHSASIEWLSDAGLLSYLGPITIEGFNRTPERLIRKQLSTHTGDLYSRSQLNRSRQQIYQLGGFRIVSFRAQLSEDKKDTIPISIILTEAPRTSTRAGVGYGREDKFRAFVEFRILNFPGRSRHLSLYAKHSALEPYRFDATITQPAVFSPNSTLELASSVSRQKEAGYDLLTYGATLSLLQRIANNITGAFSLYYEQVDLDTSSVAIYSKETDLDEYYTKGGVSTALIFDNSAPKFNPGNGFILALNLKSNSLIMPGTYPFFKYQIEAKNYTTIGRGSFILASRLKYGRIHAFSDNGLIPVEERFFAGGSRSIRGWARQQLGPRDDKETPIGGNTIVEASIEPRIPLVGSLGMVVFADAGNVWTGDVGFSFAGIRYSAGAGLRFNTPIGPVGIDLARPIMDTEKSWQFHFNIGHAF</sequence>
<dbReference type="InterPro" id="IPR023707">
    <property type="entry name" value="OM_assembly_BamA"/>
</dbReference>
<keyword evidence="7" id="KW-0998">Cell outer membrane</keyword>
<dbReference type="RefSeq" id="WP_250724443.1">
    <property type="nucleotide sequence ID" value="NZ_CP098400.1"/>
</dbReference>
<evidence type="ECO:0000256" key="7">
    <source>
        <dbReference type="ARBA" id="ARBA00023237"/>
    </source>
</evidence>
<proteinExistence type="predicted"/>
<reference evidence="10" key="1">
    <citation type="submission" date="2022-05" db="EMBL/GenBank/DDBJ databases">
        <authorList>
            <person name="Sun X."/>
        </authorList>
    </citation>
    <scope>NUCLEOTIDE SEQUENCE</scope>
    <source>
        <strain evidence="10">Ai-910</strain>
    </source>
</reference>
<evidence type="ECO:0000313" key="10">
    <source>
        <dbReference type="EMBL" id="URW80303.1"/>
    </source>
</evidence>
<organism evidence="10 11">
    <name type="scientific">Xiashengella succiniciproducens</name>
    <dbReference type="NCBI Taxonomy" id="2949635"/>
    <lineage>
        <taxon>Bacteria</taxon>
        <taxon>Pseudomonadati</taxon>
        <taxon>Bacteroidota</taxon>
        <taxon>Bacteroidia</taxon>
        <taxon>Marinilabiliales</taxon>
        <taxon>Marinilabiliaceae</taxon>
        <taxon>Xiashengella</taxon>
    </lineage>
</organism>
<dbReference type="PANTHER" id="PTHR12815:SF47">
    <property type="entry name" value="TRANSLOCATION AND ASSEMBLY MODULE SUBUNIT TAMA"/>
    <property type="match status" value="1"/>
</dbReference>
<dbReference type="PROSITE" id="PS51779">
    <property type="entry name" value="POTRA"/>
    <property type="match status" value="1"/>
</dbReference>
<dbReference type="AlphaFoldDB" id="A0A9J6ZRL2"/>
<dbReference type="InterPro" id="IPR039910">
    <property type="entry name" value="D15-like"/>
</dbReference>
<keyword evidence="4" id="KW-0732">Signal</keyword>
<dbReference type="GO" id="GO:0009279">
    <property type="term" value="C:cell outer membrane"/>
    <property type="evidence" value="ECO:0007669"/>
    <property type="project" value="UniProtKB-UniRule"/>
</dbReference>
<gene>
    <name evidence="10" type="primary">bamA</name>
    <name evidence="10" type="ORF">M9189_02900</name>
</gene>
<dbReference type="Proteomes" id="UP001056426">
    <property type="component" value="Chromosome"/>
</dbReference>
<evidence type="ECO:0000256" key="4">
    <source>
        <dbReference type="ARBA" id="ARBA00022729"/>
    </source>
</evidence>
<dbReference type="PANTHER" id="PTHR12815">
    <property type="entry name" value="SORTING AND ASSEMBLY MACHINERY SAMM50 PROTEIN FAMILY MEMBER"/>
    <property type="match status" value="1"/>
</dbReference>
<dbReference type="Pfam" id="PF07244">
    <property type="entry name" value="POTRA"/>
    <property type="match status" value="2"/>
</dbReference>
<evidence type="ECO:0000259" key="9">
    <source>
        <dbReference type="PROSITE" id="PS51779"/>
    </source>
</evidence>
<dbReference type="InterPro" id="IPR000184">
    <property type="entry name" value="Bac_surfAg_D15"/>
</dbReference>
<evidence type="ECO:0000256" key="3">
    <source>
        <dbReference type="ARBA" id="ARBA00022692"/>
    </source>
</evidence>
<keyword evidence="5" id="KW-0677">Repeat</keyword>
<keyword evidence="6" id="KW-0472">Membrane</keyword>
<keyword evidence="2" id="KW-1134">Transmembrane beta strand</keyword>
<evidence type="ECO:0000256" key="5">
    <source>
        <dbReference type="ARBA" id="ARBA00022737"/>
    </source>
</evidence>
<dbReference type="InterPro" id="IPR010827">
    <property type="entry name" value="BamA/TamA_POTRA"/>
</dbReference>
<dbReference type="Pfam" id="PF01103">
    <property type="entry name" value="Omp85"/>
    <property type="match status" value="1"/>
</dbReference>
<feature type="domain" description="POTRA" evidence="9">
    <location>
        <begin position="217"/>
        <end position="291"/>
    </location>
</feature>
<dbReference type="Gene3D" id="2.40.160.50">
    <property type="entry name" value="membrane protein fhac: a member of the omp85/tpsb transporter family"/>
    <property type="match status" value="1"/>
</dbReference>
<dbReference type="KEGG" id="alkq:M9189_02900"/>
<dbReference type="InterPro" id="IPR034746">
    <property type="entry name" value="POTRA"/>
</dbReference>
<evidence type="ECO:0000313" key="11">
    <source>
        <dbReference type="Proteomes" id="UP001056426"/>
    </source>
</evidence>
<dbReference type="GO" id="GO:0071709">
    <property type="term" value="P:membrane assembly"/>
    <property type="evidence" value="ECO:0007669"/>
    <property type="project" value="InterPro"/>
</dbReference>
<evidence type="ECO:0000256" key="6">
    <source>
        <dbReference type="ARBA" id="ARBA00023136"/>
    </source>
</evidence>
<reference evidence="10" key="2">
    <citation type="submission" date="2022-06" db="EMBL/GenBank/DDBJ databases">
        <title>Xiashengella guii gen. nov. sp. nov., a bacterium isolated form anaerobic digestion tank.</title>
        <authorList>
            <person name="Huang H."/>
        </authorList>
    </citation>
    <scope>NUCLEOTIDE SEQUENCE</scope>
    <source>
        <strain evidence="10">Ai-910</strain>
    </source>
</reference>
<dbReference type="Gene3D" id="3.10.20.310">
    <property type="entry name" value="membrane protein fhac"/>
    <property type="match status" value="2"/>
</dbReference>
<evidence type="ECO:0000256" key="1">
    <source>
        <dbReference type="ARBA" id="ARBA00004370"/>
    </source>
</evidence>
<keyword evidence="11" id="KW-1185">Reference proteome</keyword>
<accession>A0A9J6ZRL2</accession>
<keyword evidence="3" id="KW-0812">Transmembrane</keyword>
<name>A0A9J6ZRL2_9BACT</name>
<evidence type="ECO:0000256" key="8">
    <source>
        <dbReference type="NCBIfam" id="TIGR03303"/>
    </source>
</evidence>
<dbReference type="EMBL" id="CP098400">
    <property type="protein sequence ID" value="URW80303.1"/>
    <property type="molecule type" value="Genomic_DNA"/>
</dbReference>
<protein>
    <recommendedName>
        <fullName evidence="8">Outer membrane protein assembly factor BamA</fullName>
    </recommendedName>
</protein>
<comment type="subcellular location">
    <subcellularLocation>
        <location evidence="1">Membrane</location>
    </subcellularLocation>
</comment>
<evidence type="ECO:0000256" key="2">
    <source>
        <dbReference type="ARBA" id="ARBA00022452"/>
    </source>
</evidence>
<dbReference type="NCBIfam" id="TIGR03303">
    <property type="entry name" value="OM_YaeT"/>
    <property type="match status" value="1"/>
</dbReference>